<organism evidence="1">
    <name type="scientific">marine sediment metagenome</name>
    <dbReference type="NCBI Taxonomy" id="412755"/>
    <lineage>
        <taxon>unclassified sequences</taxon>
        <taxon>metagenomes</taxon>
        <taxon>ecological metagenomes</taxon>
    </lineage>
</organism>
<reference evidence="1" key="1">
    <citation type="journal article" date="2014" name="Front. Microbiol.">
        <title>High frequency of phylogenetically diverse reductive dehalogenase-homologous genes in deep subseafloor sedimentary metagenomes.</title>
        <authorList>
            <person name="Kawai M."/>
            <person name="Futagami T."/>
            <person name="Toyoda A."/>
            <person name="Takaki Y."/>
            <person name="Nishi S."/>
            <person name="Hori S."/>
            <person name="Arai W."/>
            <person name="Tsubouchi T."/>
            <person name="Morono Y."/>
            <person name="Uchiyama I."/>
            <person name="Ito T."/>
            <person name="Fujiyama A."/>
            <person name="Inagaki F."/>
            <person name="Takami H."/>
        </authorList>
    </citation>
    <scope>NUCLEOTIDE SEQUENCE</scope>
    <source>
        <strain evidence="1">Expedition CK06-06</strain>
    </source>
</reference>
<sequence>ILALKNSNLNEIDPSVWSDDDLLNFSMKLRE</sequence>
<evidence type="ECO:0000313" key="1">
    <source>
        <dbReference type="EMBL" id="GAJ20614.1"/>
    </source>
</evidence>
<name>X1UT17_9ZZZZ</name>
<proteinExistence type="predicted"/>
<feature type="non-terminal residue" evidence="1">
    <location>
        <position position="31"/>
    </location>
</feature>
<gene>
    <name evidence="1" type="ORF">S12H4_63686</name>
</gene>
<accession>X1UT17</accession>
<feature type="non-terminal residue" evidence="1">
    <location>
        <position position="1"/>
    </location>
</feature>
<dbReference type="AlphaFoldDB" id="X1UT17"/>
<dbReference type="EMBL" id="BARW01043541">
    <property type="protein sequence ID" value="GAJ20614.1"/>
    <property type="molecule type" value="Genomic_DNA"/>
</dbReference>
<comment type="caution">
    <text evidence="1">The sequence shown here is derived from an EMBL/GenBank/DDBJ whole genome shotgun (WGS) entry which is preliminary data.</text>
</comment>
<protein>
    <submittedName>
        <fullName evidence="1">Uncharacterized protein</fullName>
    </submittedName>
</protein>